<reference evidence="1" key="1">
    <citation type="submission" date="2022-09" db="EMBL/GenBank/DDBJ databases">
        <title>Fusarium specimens isolated from Avocado Roots.</title>
        <authorList>
            <person name="Stajich J."/>
            <person name="Roper C."/>
            <person name="Heimlech-Rivalta G."/>
        </authorList>
    </citation>
    <scope>NUCLEOTIDE SEQUENCE</scope>
    <source>
        <strain evidence="1">A02</strain>
    </source>
</reference>
<dbReference type="AlphaFoldDB" id="A0A9W8QYR8"/>
<accession>A0A9W8QYR8</accession>
<sequence length="150" mass="17229">MQNHRTTTHKETEDGEVIGHATQPLENLGQADQPVSPDEKVIEERMQQGRESIIQTVMKTVQEIDDRIFKINERIHKHIPGAQWLSTDAEDIRDRLVETKKPIAQMLKNMTEPESNIEGDEVILLVRFWGFLAQSQNICLEADRFLGKSV</sequence>
<name>A0A9W8QYR8_9HYPO</name>
<evidence type="ECO:0000313" key="2">
    <source>
        <dbReference type="Proteomes" id="UP001152087"/>
    </source>
</evidence>
<protein>
    <submittedName>
        <fullName evidence="1">Uncharacterized protein</fullName>
    </submittedName>
</protein>
<gene>
    <name evidence="1" type="ORF">NW755_010223</name>
</gene>
<dbReference type="Proteomes" id="UP001152087">
    <property type="component" value="Unassembled WGS sequence"/>
</dbReference>
<keyword evidence="2" id="KW-1185">Reference proteome</keyword>
<dbReference type="EMBL" id="JAOQAV010000033">
    <property type="protein sequence ID" value="KAJ4182726.1"/>
    <property type="molecule type" value="Genomic_DNA"/>
</dbReference>
<comment type="caution">
    <text evidence="1">The sequence shown here is derived from an EMBL/GenBank/DDBJ whole genome shotgun (WGS) entry which is preliminary data.</text>
</comment>
<organism evidence="1 2">
    <name type="scientific">Fusarium falciforme</name>
    <dbReference type="NCBI Taxonomy" id="195108"/>
    <lineage>
        <taxon>Eukaryota</taxon>
        <taxon>Fungi</taxon>
        <taxon>Dikarya</taxon>
        <taxon>Ascomycota</taxon>
        <taxon>Pezizomycotina</taxon>
        <taxon>Sordariomycetes</taxon>
        <taxon>Hypocreomycetidae</taxon>
        <taxon>Hypocreales</taxon>
        <taxon>Nectriaceae</taxon>
        <taxon>Fusarium</taxon>
        <taxon>Fusarium solani species complex</taxon>
    </lineage>
</organism>
<proteinExistence type="predicted"/>
<evidence type="ECO:0000313" key="1">
    <source>
        <dbReference type="EMBL" id="KAJ4182726.1"/>
    </source>
</evidence>